<dbReference type="Proteomes" id="UP001232992">
    <property type="component" value="Unassembled WGS sequence"/>
</dbReference>
<evidence type="ECO:0000313" key="1">
    <source>
        <dbReference type="EMBL" id="MDJ1182248.1"/>
    </source>
</evidence>
<evidence type="ECO:0000313" key="2">
    <source>
        <dbReference type="Proteomes" id="UP001232992"/>
    </source>
</evidence>
<name>A0ABT7BSU1_9CYAN</name>
<protein>
    <submittedName>
        <fullName evidence="1">Uncharacterized protein</fullName>
    </submittedName>
</protein>
<reference evidence="1 2" key="1">
    <citation type="submission" date="2023-01" db="EMBL/GenBank/DDBJ databases">
        <title>Novel diversity within Roseofilum (Cyanobacteria; Desertifilaceae) from marine benthic mats with descriptions of four novel species.</title>
        <authorList>
            <person name="Wang Y."/>
            <person name="Berthold D.E."/>
            <person name="Hu J."/>
            <person name="Lefler F.W."/>
            <person name="Laughinghouse H.D. IV."/>
        </authorList>
    </citation>
    <scope>NUCLEOTIDE SEQUENCE [LARGE SCALE GENOMIC DNA]</scope>
    <source>
        <strain evidence="1 2">BLCC-M143</strain>
    </source>
</reference>
<proteinExistence type="predicted"/>
<dbReference type="EMBL" id="JAQOSQ010000002">
    <property type="protein sequence ID" value="MDJ1182248.1"/>
    <property type="molecule type" value="Genomic_DNA"/>
</dbReference>
<sequence length="62" mass="7019">MRRGQSLASFSVAGTWGTTLEEMNREIQQAIGYEPVTVKKIYAPTSRFLKYADKILLKVNVL</sequence>
<keyword evidence="2" id="KW-1185">Reference proteome</keyword>
<comment type="caution">
    <text evidence="1">The sequence shown here is derived from an EMBL/GenBank/DDBJ whole genome shotgun (WGS) entry which is preliminary data.</text>
</comment>
<gene>
    <name evidence="1" type="ORF">PMH09_03495</name>
</gene>
<dbReference type="RefSeq" id="WP_283756900.1">
    <property type="nucleotide sequence ID" value="NZ_JAQOSQ010000002.1"/>
</dbReference>
<organism evidence="1 2">
    <name type="scientific">Roseofilum casamattae BLCC-M143</name>
    <dbReference type="NCBI Taxonomy" id="3022442"/>
    <lineage>
        <taxon>Bacteria</taxon>
        <taxon>Bacillati</taxon>
        <taxon>Cyanobacteriota</taxon>
        <taxon>Cyanophyceae</taxon>
        <taxon>Desertifilales</taxon>
        <taxon>Desertifilaceae</taxon>
        <taxon>Roseofilum</taxon>
        <taxon>Roseofilum casamattae</taxon>
    </lineage>
</organism>
<accession>A0ABT7BSU1</accession>